<dbReference type="InterPro" id="IPR001279">
    <property type="entry name" value="Metallo-B-lactamas"/>
</dbReference>
<protein>
    <recommendedName>
        <fullName evidence="2">Metallo-beta-lactamase domain-containing protein</fullName>
    </recommendedName>
</protein>
<evidence type="ECO:0000256" key="1">
    <source>
        <dbReference type="ARBA" id="ARBA00022801"/>
    </source>
</evidence>
<evidence type="ECO:0000259" key="2">
    <source>
        <dbReference type="Pfam" id="PF12706"/>
    </source>
</evidence>
<dbReference type="OrthoDB" id="332863at2759"/>
<dbReference type="EMBL" id="LLXE01000077">
    <property type="protein sequence ID" value="KUM63289.1"/>
    <property type="molecule type" value="Genomic_DNA"/>
</dbReference>
<dbReference type="SUPFAM" id="SSF56281">
    <property type="entry name" value="Metallo-hydrolase/oxidoreductase"/>
    <property type="match status" value="1"/>
</dbReference>
<keyword evidence="4" id="KW-1185">Reference proteome</keyword>
<dbReference type="Pfam" id="PF12706">
    <property type="entry name" value="Lactamase_B_2"/>
    <property type="match status" value="1"/>
</dbReference>
<sequence length="285" mass="31548">MAATSKPTVTITHITTATAILNIDGVNFLTDPFFGAIEGTEYDSTAVWEQVDLKRFGFDRIPPPPHLINKQGPALQLNELPPIDAVLLSHEDHLDNLDPEGRKLLDGRKVFTTMDGANNLRPRPGVVGLRPWETVTSCIGGKMYRITGTPCKHFPIGEVTGFILETDSFGVDPSGKPNAIYFSGDTVYIDELREIGKKWHITVAIFNLGNATFEFPTGPVQITMDGKQAVQLARDIGADAMVPIHFESWEHFKEGREELLEVFTQEGFLDKVCWTVPGVPKEVVF</sequence>
<organism evidence="3 4">
    <name type="scientific">Penicillium freii</name>
    <dbReference type="NCBI Taxonomy" id="48697"/>
    <lineage>
        <taxon>Eukaryota</taxon>
        <taxon>Fungi</taxon>
        <taxon>Dikarya</taxon>
        <taxon>Ascomycota</taxon>
        <taxon>Pezizomycotina</taxon>
        <taxon>Eurotiomycetes</taxon>
        <taxon>Eurotiomycetidae</taxon>
        <taxon>Eurotiales</taxon>
        <taxon>Aspergillaceae</taxon>
        <taxon>Penicillium</taxon>
    </lineage>
</organism>
<evidence type="ECO:0000313" key="3">
    <source>
        <dbReference type="EMBL" id="KUM63289.1"/>
    </source>
</evidence>
<name>A0A101MML8_PENFR</name>
<accession>A0A101MML8</accession>
<dbReference type="GO" id="GO:0016787">
    <property type="term" value="F:hydrolase activity"/>
    <property type="evidence" value="ECO:0007669"/>
    <property type="project" value="UniProtKB-KW"/>
</dbReference>
<dbReference type="PANTHER" id="PTHR43546:SF9">
    <property type="entry name" value="L-ASCORBATE-6-PHOSPHATE LACTONASE ULAG-RELATED"/>
    <property type="match status" value="1"/>
</dbReference>
<feature type="domain" description="Metallo-beta-lactamase" evidence="2">
    <location>
        <begin position="72"/>
        <end position="246"/>
    </location>
</feature>
<comment type="caution">
    <text evidence="3">The sequence shown here is derived from an EMBL/GenBank/DDBJ whole genome shotgun (WGS) entry which is preliminary data.</text>
</comment>
<dbReference type="InterPro" id="IPR036866">
    <property type="entry name" value="RibonucZ/Hydroxyglut_hydro"/>
</dbReference>
<dbReference type="Proteomes" id="UP000055045">
    <property type="component" value="Unassembled WGS sequence"/>
</dbReference>
<proteinExistence type="predicted"/>
<dbReference type="PANTHER" id="PTHR43546">
    <property type="entry name" value="UPF0173 METAL-DEPENDENT HYDROLASE MJ1163-RELATED"/>
    <property type="match status" value="1"/>
</dbReference>
<keyword evidence="1" id="KW-0378">Hydrolase</keyword>
<evidence type="ECO:0000313" key="4">
    <source>
        <dbReference type="Proteomes" id="UP000055045"/>
    </source>
</evidence>
<gene>
    <name evidence="3" type="ORF">ACN42_g3827</name>
</gene>
<reference evidence="3 4" key="1">
    <citation type="submission" date="2015-10" db="EMBL/GenBank/DDBJ databases">
        <title>Genome sequencing of Penicillium freii.</title>
        <authorList>
            <person name="Nguyen H.D."/>
            <person name="Visagie C.M."/>
            <person name="Seifert K.A."/>
        </authorList>
    </citation>
    <scope>NUCLEOTIDE SEQUENCE [LARGE SCALE GENOMIC DNA]</scope>
    <source>
        <strain evidence="3 4">DAOM 242723</strain>
    </source>
</reference>
<dbReference type="AlphaFoldDB" id="A0A101MML8"/>
<dbReference type="InterPro" id="IPR050114">
    <property type="entry name" value="UPF0173_UPF0282_UlaG_hydrolase"/>
</dbReference>
<dbReference type="Gene3D" id="3.60.15.10">
    <property type="entry name" value="Ribonuclease Z/Hydroxyacylglutathione hydrolase-like"/>
    <property type="match status" value="1"/>
</dbReference>